<keyword evidence="1" id="KW-0040">ANK repeat</keyword>
<dbReference type="InterPro" id="IPR000225">
    <property type="entry name" value="Armadillo"/>
</dbReference>
<dbReference type="SMART" id="SM00185">
    <property type="entry name" value="ARM"/>
    <property type="match status" value="9"/>
</dbReference>
<accession>H3AXJ0</accession>
<dbReference type="InterPro" id="IPR011989">
    <property type="entry name" value="ARM-like"/>
</dbReference>
<dbReference type="Gene3D" id="1.25.10.10">
    <property type="entry name" value="Leucine-rich Repeat Variant"/>
    <property type="match status" value="3"/>
</dbReference>
<name>H3AXJ0_LATCH</name>
<dbReference type="SUPFAM" id="SSF48371">
    <property type="entry name" value="ARM repeat"/>
    <property type="match status" value="3"/>
</dbReference>
<dbReference type="EMBL" id="AFYH01146817">
    <property type="status" value="NOT_ANNOTATED_CDS"/>
    <property type="molecule type" value="Genomic_DNA"/>
</dbReference>
<dbReference type="EMBL" id="AFYH01146818">
    <property type="status" value="NOT_ANNOTATED_CDS"/>
    <property type="molecule type" value="Genomic_DNA"/>
</dbReference>
<dbReference type="InterPro" id="IPR043379">
    <property type="entry name" value="ANKAR"/>
</dbReference>
<dbReference type="EMBL" id="AFYH01146819">
    <property type="status" value="NOT_ANNOTATED_CDS"/>
    <property type="molecule type" value="Genomic_DNA"/>
</dbReference>
<evidence type="ECO:0000256" key="1">
    <source>
        <dbReference type="PROSITE-ProRule" id="PRU00023"/>
    </source>
</evidence>
<dbReference type="InterPro" id="IPR036770">
    <property type="entry name" value="Ankyrin_rpt-contain_sf"/>
</dbReference>
<dbReference type="EMBL" id="AFYH01146815">
    <property type="status" value="NOT_ANNOTATED_CDS"/>
    <property type="molecule type" value="Genomic_DNA"/>
</dbReference>
<gene>
    <name evidence="3" type="primary">LOC102346925</name>
</gene>
<sequence length="757" mass="83786">MDHLDNNGWVAIHHAALRNYAKSVEQFLENSGMEELEIETKDGLRNTPLLLAVLSASQQTVELLVNLGANITVINARNLGVVEICALHGYVELLEYFISLNNPKLNVYQRLVKFVNSDSEEETLSANKVIAMMTDRKLARAKLHVLAFIDQGLVPSLLDVLNKTCAEIVKEHTLKTLNNILQEAKAKEQLFKNNGFSVLTSLISKRPGQLLVGTVNAIHEIASEKDYAEALFLANAVPVLTEVLNIITKCSNSVTSQSGVLIYVLNSLGLMAQACTNCKEAIGKEHGLLSIMAEMFEECNSKSVLIALSEAIATIVEYHSFNQDAFIDKNVAAYLIQLAKAKSKDLQLSAIKTLHRLVEGNSYAQKNILDYGGAIPLMQLLKKRQTQNIQEVVVQTLWALSGKDTEKRRTMATKIGVNTLVEFLGSLSEELQHIGIEGLSSLVRGPFDVRNVIASANGMQHLVRLLRSPKEDIVLQTTQALRHMCLSVGYVPHHQNQRVIADSKGLQFLIALMTYSQSEVIQVEAAWAVAAAVLGKGNYSRFVSQHKFFNYMHILQLLYSSKEGVCLLASGALATFAFNNLRQQEEIVQSGGIRWHNLQPFLGSKNEIYRVNAAFQCIVLCRTIPDNEPANTTATGIKTIVDVLEQSHSKDALALAADCLARLAHTRAGIPAAIASLNAIGRLCNLLSCPAEQVRGCAAIALGYLSFNHQAERQLLKRCRKEHHLVKILLYYTRTYKLSPTFLERWKHLKELSLPPI</sequence>
<dbReference type="Gene3D" id="1.25.40.20">
    <property type="entry name" value="Ankyrin repeat-containing domain"/>
    <property type="match status" value="1"/>
</dbReference>
<feature type="repeat" description="ARM" evidence="2">
    <location>
        <begin position="457"/>
        <end position="484"/>
    </location>
</feature>
<evidence type="ECO:0000313" key="4">
    <source>
        <dbReference type="Proteomes" id="UP000008672"/>
    </source>
</evidence>
<dbReference type="EMBL" id="AFYH01146816">
    <property type="status" value="NOT_ANNOTATED_CDS"/>
    <property type="molecule type" value="Genomic_DNA"/>
</dbReference>
<feature type="repeat" description="ANK" evidence="1">
    <location>
        <begin position="44"/>
        <end position="76"/>
    </location>
</feature>
<reference evidence="4" key="1">
    <citation type="submission" date="2011-08" db="EMBL/GenBank/DDBJ databases">
        <title>The draft genome of Latimeria chalumnae.</title>
        <authorList>
            <person name="Di Palma F."/>
            <person name="Alfoldi J."/>
            <person name="Johnson J."/>
            <person name="Berlin A."/>
            <person name="Gnerre S."/>
            <person name="Jaffe D."/>
            <person name="MacCallum I."/>
            <person name="Young S."/>
            <person name="Walker B.J."/>
            <person name="Lander E."/>
            <person name="Lindblad-Toh K."/>
        </authorList>
    </citation>
    <scope>NUCLEOTIDE SEQUENCE [LARGE SCALE GENOMIC DNA]</scope>
    <source>
        <strain evidence="4">Wild caught</strain>
    </source>
</reference>
<proteinExistence type="predicted"/>
<dbReference type="InterPro" id="IPR016024">
    <property type="entry name" value="ARM-type_fold"/>
</dbReference>
<evidence type="ECO:0000256" key="2">
    <source>
        <dbReference type="PROSITE-ProRule" id="PRU00259"/>
    </source>
</evidence>
<reference evidence="3" key="3">
    <citation type="submission" date="2025-09" db="UniProtKB">
        <authorList>
            <consortium name="Ensembl"/>
        </authorList>
    </citation>
    <scope>IDENTIFICATION</scope>
</reference>
<dbReference type="Pfam" id="PF00514">
    <property type="entry name" value="Arm"/>
    <property type="match status" value="2"/>
</dbReference>
<protein>
    <submittedName>
        <fullName evidence="3">Uncharacterized protein</fullName>
    </submittedName>
</protein>
<dbReference type="EMBL" id="AFYH01146813">
    <property type="status" value="NOT_ANNOTATED_CDS"/>
    <property type="molecule type" value="Genomic_DNA"/>
</dbReference>
<dbReference type="PROSITE" id="PS50176">
    <property type="entry name" value="ARM_REPEAT"/>
    <property type="match status" value="1"/>
</dbReference>
<keyword evidence="4" id="KW-1185">Reference proteome</keyword>
<dbReference type="SUPFAM" id="SSF48403">
    <property type="entry name" value="Ankyrin repeat"/>
    <property type="match status" value="1"/>
</dbReference>
<dbReference type="InterPro" id="IPR002110">
    <property type="entry name" value="Ankyrin_rpt"/>
</dbReference>
<dbReference type="SMART" id="SM00248">
    <property type="entry name" value="ANK"/>
    <property type="match status" value="3"/>
</dbReference>
<organism evidence="3 4">
    <name type="scientific">Latimeria chalumnae</name>
    <name type="common">Coelacanth</name>
    <dbReference type="NCBI Taxonomy" id="7897"/>
    <lineage>
        <taxon>Eukaryota</taxon>
        <taxon>Metazoa</taxon>
        <taxon>Chordata</taxon>
        <taxon>Craniata</taxon>
        <taxon>Vertebrata</taxon>
        <taxon>Euteleostomi</taxon>
        <taxon>Coelacanthiformes</taxon>
        <taxon>Coelacanthidae</taxon>
        <taxon>Latimeria</taxon>
    </lineage>
</organism>
<dbReference type="EMBL" id="AFYH01146814">
    <property type="status" value="NOT_ANNOTATED_CDS"/>
    <property type="molecule type" value="Genomic_DNA"/>
</dbReference>
<dbReference type="Ensembl" id="ENSLACT00000014461.1">
    <property type="protein sequence ID" value="ENSLACP00000014361.1"/>
    <property type="gene ID" value="ENSLACG00000012639.1"/>
</dbReference>
<reference evidence="3" key="2">
    <citation type="submission" date="2025-08" db="UniProtKB">
        <authorList>
            <consortium name="Ensembl"/>
        </authorList>
    </citation>
    <scope>IDENTIFICATION</scope>
</reference>
<evidence type="ECO:0000313" key="3">
    <source>
        <dbReference type="Ensembl" id="ENSLACP00000014361.1"/>
    </source>
</evidence>
<dbReference type="PROSITE" id="PS50088">
    <property type="entry name" value="ANK_REPEAT"/>
    <property type="match status" value="1"/>
</dbReference>
<dbReference type="PANTHER" id="PTHR46464:SF2">
    <property type="entry name" value="ANKYRIN AND ARMADILLO REPEAT-CONTAINING PROTEIN"/>
    <property type="match status" value="1"/>
</dbReference>
<dbReference type="Pfam" id="PF12796">
    <property type="entry name" value="Ank_2"/>
    <property type="match status" value="1"/>
</dbReference>
<dbReference type="PANTHER" id="PTHR46464">
    <property type="entry name" value="ANK_REP_REGION DOMAIN-CONTAINING PROTEIN"/>
    <property type="match status" value="1"/>
</dbReference>
<dbReference type="Proteomes" id="UP000008672">
    <property type="component" value="Unassembled WGS sequence"/>
</dbReference>
<dbReference type="AlphaFoldDB" id="H3AXJ0"/>